<feature type="domain" description="Dienelactone hydrolase" evidence="1">
    <location>
        <begin position="49"/>
        <end position="163"/>
    </location>
</feature>
<dbReference type="PANTHER" id="PTHR17630:SF55">
    <property type="entry name" value="DIENELACTONE HYDROLASE FAMILY PROTEIN (AFU_ORTHOLOGUE AFUA_1G01900)"/>
    <property type="match status" value="1"/>
</dbReference>
<dbReference type="OrthoDB" id="10019231at2759"/>
<dbReference type="GeneID" id="37140150"/>
<dbReference type="STRING" id="1448315.A0A319CCH8"/>
<sequence>MDPGCCEPRSRLEGDHVGFETSLAGNKSYVFPNSRLIADFYAEEVNATVYFPDFFGGEVITAEMMDNPKTRAAFDTVAFMERHSKTIRFPEILKCATALKKQYEKVGAIGFCYGGWAVFQLAARGRNLLHCVSTAHPSFIDKQEILSLGVPTQILAPEHDHHLTPELKNYCNLSHGYATRYDKSDKYQKASFERAKRSGVNWFNFSLH</sequence>
<dbReference type="Pfam" id="PF01738">
    <property type="entry name" value="DLH"/>
    <property type="match status" value="1"/>
</dbReference>
<name>A0A319CCH8_9EURO</name>
<dbReference type="InterPro" id="IPR002925">
    <property type="entry name" value="Dienelactn_hydro"/>
</dbReference>
<organism evidence="2 3">
    <name type="scientific">Aspergillus uvarum CBS 121591</name>
    <dbReference type="NCBI Taxonomy" id="1448315"/>
    <lineage>
        <taxon>Eukaryota</taxon>
        <taxon>Fungi</taxon>
        <taxon>Dikarya</taxon>
        <taxon>Ascomycota</taxon>
        <taxon>Pezizomycotina</taxon>
        <taxon>Eurotiomycetes</taxon>
        <taxon>Eurotiomycetidae</taxon>
        <taxon>Eurotiales</taxon>
        <taxon>Aspergillaceae</taxon>
        <taxon>Aspergillus</taxon>
        <taxon>Aspergillus subgen. Circumdati</taxon>
    </lineage>
</organism>
<proteinExistence type="predicted"/>
<evidence type="ECO:0000259" key="1">
    <source>
        <dbReference type="Pfam" id="PF01738"/>
    </source>
</evidence>
<protein>
    <recommendedName>
        <fullName evidence="1">Dienelactone hydrolase domain-containing protein</fullName>
    </recommendedName>
</protein>
<dbReference type="InterPro" id="IPR029058">
    <property type="entry name" value="AB_hydrolase_fold"/>
</dbReference>
<dbReference type="AlphaFoldDB" id="A0A319CCH8"/>
<accession>A0A319CCH8</accession>
<dbReference type="EMBL" id="KZ821697">
    <property type="protein sequence ID" value="PYH82070.1"/>
    <property type="molecule type" value="Genomic_DNA"/>
</dbReference>
<dbReference type="PANTHER" id="PTHR17630">
    <property type="entry name" value="DIENELACTONE HYDROLASE"/>
    <property type="match status" value="1"/>
</dbReference>
<gene>
    <name evidence="2" type="ORF">BO82DRAFT_374189</name>
</gene>
<reference evidence="2 3" key="1">
    <citation type="submission" date="2016-12" db="EMBL/GenBank/DDBJ databases">
        <title>The genomes of Aspergillus section Nigri reveals drivers in fungal speciation.</title>
        <authorList>
            <consortium name="DOE Joint Genome Institute"/>
            <person name="Vesth T.C."/>
            <person name="Nybo J."/>
            <person name="Theobald S."/>
            <person name="Brandl J."/>
            <person name="Frisvad J.C."/>
            <person name="Nielsen K.F."/>
            <person name="Lyhne E.K."/>
            <person name="Kogle M.E."/>
            <person name="Kuo A."/>
            <person name="Riley R."/>
            <person name="Clum A."/>
            <person name="Nolan M."/>
            <person name="Lipzen A."/>
            <person name="Salamov A."/>
            <person name="Henrissat B."/>
            <person name="Wiebenga A."/>
            <person name="De Vries R.P."/>
            <person name="Grigoriev I.V."/>
            <person name="Mortensen U.H."/>
            <person name="Andersen M.R."/>
            <person name="Baker S.E."/>
        </authorList>
    </citation>
    <scope>NUCLEOTIDE SEQUENCE [LARGE SCALE GENOMIC DNA]</scope>
    <source>
        <strain evidence="2 3">CBS 121591</strain>
    </source>
</reference>
<dbReference type="Proteomes" id="UP000248340">
    <property type="component" value="Unassembled WGS sequence"/>
</dbReference>
<dbReference type="SUPFAM" id="SSF53474">
    <property type="entry name" value="alpha/beta-Hydrolases"/>
    <property type="match status" value="1"/>
</dbReference>
<dbReference type="GO" id="GO:0016787">
    <property type="term" value="F:hydrolase activity"/>
    <property type="evidence" value="ECO:0007669"/>
    <property type="project" value="InterPro"/>
</dbReference>
<dbReference type="Gene3D" id="3.40.50.1820">
    <property type="entry name" value="alpha/beta hydrolase"/>
    <property type="match status" value="1"/>
</dbReference>
<dbReference type="RefSeq" id="XP_025492270.1">
    <property type="nucleotide sequence ID" value="XM_025637408.1"/>
</dbReference>
<keyword evidence="3" id="KW-1185">Reference proteome</keyword>
<evidence type="ECO:0000313" key="3">
    <source>
        <dbReference type="Proteomes" id="UP000248340"/>
    </source>
</evidence>
<dbReference type="VEuPathDB" id="FungiDB:BO82DRAFT_374189"/>
<evidence type="ECO:0000313" key="2">
    <source>
        <dbReference type="EMBL" id="PYH82070.1"/>
    </source>
</evidence>